<accession>E6PZG8</accession>
<proteinExistence type="predicted"/>
<protein>
    <recommendedName>
        <fullName evidence="3">Flagellar hook-length control protein FliK</fullName>
    </recommendedName>
</protein>
<evidence type="ECO:0008006" key="3">
    <source>
        <dbReference type="Google" id="ProtNLM"/>
    </source>
</evidence>
<gene>
    <name evidence="2" type="ORF">CARN3_1343</name>
</gene>
<dbReference type="InterPro" id="IPR038610">
    <property type="entry name" value="FliK-like_C_sf"/>
</dbReference>
<sequence length="297" mass="28785">MNPAQVAPATAPAGAAVAAASSLPGSLNPLNPLNSEGEAILFGGRVFRSGGPSVPSEHGVVSDAGNGMATLSVAMHGMHAGTSSAGAALGGVASRGAPSTPIQASNPFHAMDSVSARSVDLGGLSAARGQGLAVGYQDPALGYVELRAHQAAGAVHAELVTSSAASGHLLEAHLGSMDNWLRERQTPVESLSVIAQGADRSLGGGASHSFGGNAGQHTSENGGEAAPLLAASLSVASLPGASSTGAAGDSTWGRAQTAPMAAKGFVFESVSAGAAHVGAQSGAGPQRGLESHISVLA</sequence>
<comment type="caution">
    <text evidence="2">The sequence shown here is derived from an EMBL/GenBank/DDBJ whole genome shotgun (WGS) entry which is preliminary data.</text>
</comment>
<dbReference type="AlphaFoldDB" id="E6PZG8"/>
<dbReference type="EMBL" id="CABN01000124">
    <property type="protein sequence ID" value="CBI00327.1"/>
    <property type="molecule type" value="Genomic_DNA"/>
</dbReference>
<reference evidence="2" key="1">
    <citation type="submission" date="2009-10" db="EMBL/GenBank/DDBJ databases">
        <title>Diversity of trophic interactions inside an arsenic-rich microbial ecosystem.</title>
        <authorList>
            <person name="Bertin P.N."/>
            <person name="Heinrich-Salmeron A."/>
            <person name="Pelletier E."/>
            <person name="Goulhen-Chollet F."/>
            <person name="Arsene-Ploetze F."/>
            <person name="Gallien S."/>
            <person name="Calteau A."/>
            <person name="Vallenet D."/>
            <person name="Casiot C."/>
            <person name="Chane-Woon-Ming B."/>
            <person name="Giloteaux L."/>
            <person name="Barakat M."/>
            <person name="Bonnefoy V."/>
            <person name="Bruneel O."/>
            <person name="Chandler M."/>
            <person name="Cleiss J."/>
            <person name="Duran R."/>
            <person name="Elbaz-Poulichet F."/>
            <person name="Fonknechten N."/>
            <person name="Lauga B."/>
            <person name="Mornico D."/>
            <person name="Ortet P."/>
            <person name="Schaeffer C."/>
            <person name="Siguier P."/>
            <person name="Alexander Thil Smith A."/>
            <person name="Van Dorsselaer A."/>
            <person name="Weissenbach J."/>
            <person name="Medigue C."/>
            <person name="Le Paslier D."/>
        </authorList>
    </citation>
    <scope>NUCLEOTIDE SEQUENCE</scope>
</reference>
<evidence type="ECO:0000256" key="1">
    <source>
        <dbReference type="SAM" id="MobiDB-lite"/>
    </source>
</evidence>
<dbReference type="Gene3D" id="3.30.750.140">
    <property type="match status" value="1"/>
</dbReference>
<organism evidence="2">
    <name type="scientific">mine drainage metagenome</name>
    <dbReference type="NCBI Taxonomy" id="410659"/>
    <lineage>
        <taxon>unclassified sequences</taxon>
        <taxon>metagenomes</taxon>
        <taxon>ecological metagenomes</taxon>
    </lineage>
</organism>
<evidence type="ECO:0000313" key="2">
    <source>
        <dbReference type="EMBL" id="CBI00327.1"/>
    </source>
</evidence>
<name>E6PZG8_9ZZZZ</name>
<feature type="region of interest" description="Disordered" evidence="1">
    <location>
        <begin position="278"/>
        <end position="297"/>
    </location>
</feature>